<evidence type="ECO:0000313" key="3">
    <source>
        <dbReference type="Proteomes" id="UP000828924"/>
    </source>
</evidence>
<keyword evidence="3" id="KW-1185">Reference proteome</keyword>
<gene>
    <name evidence="2" type="ORF">J4032_19960</name>
</gene>
<dbReference type="PROSITE" id="PS51257">
    <property type="entry name" value="PROKAR_LIPOPROTEIN"/>
    <property type="match status" value="1"/>
</dbReference>
<reference evidence="2 3" key="1">
    <citation type="submission" date="2021-03" db="EMBL/GenBank/DDBJ databases">
        <title>Complete genome of Streptomyces formicae strain 1H-GS9 (DSM 100524).</title>
        <authorList>
            <person name="Atanasov K.E."/>
            <person name="Altabella T."/>
            <person name="Ferrer A."/>
        </authorList>
    </citation>
    <scope>NUCLEOTIDE SEQUENCE [LARGE SCALE GENOMIC DNA]</scope>
    <source>
        <strain evidence="2 3">1H-GS9</strain>
    </source>
</reference>
<feature type="compositionally biased region" description="Basic residues" evidence="1">
    <location>
        <begin position="11"/>
        <end position="21"/>
    </location>
</feature>
<dbReference type="Proteomes" id="UP000828924">
    <property type="component" value="Chromosome"/>
</dbReference>
<name>A0ABY3X1I1_9ACTN</name>
<organism evidence="2 3">
    <name type="scientific">Streptomyces formicae</name>
    <dbReference type="NCBI Taxonomy" id="1616117"/>
    <lineage>
        <taxon>Bacteria</taxon>
        <taxon>Bacillati</taxon>
        <taxon>Actinomycetota</taxon>
        <taxon>Actinomycetes</taxon>
        <taxon>Kitasatosporales</taxon>
        <taxon>Streptomycetaceae</taxon>
        <taxon>Streptomyces</taxon>
    </lineage>
</organism>
<evidence type="ECO:0000313" key="2">
    <source>
        <dbReference type="EMBL" id="UNM16917.1"/>
    </source>
</evidence>
<evidence type="ECO:0000256" key="1">
    <source>
        <dbReference type="SAM" id="MobiDB-lite"/>
    </source>
</evidence>
<dbReference type="RefSeq" id="WP_242332356.1">
    <property type="nucleotide sequence ID" value="NZ_CP071872.1"/>
</dbReference>
<sequence>MLTSGRDPVPRRHARSRHRATRSLTAALAAAGACDGHVRINNRNNPEQVVDVSDVSTADNAAVHPCVCDGSGAQSFGLTVRE</sequence>
<protein>
    <submittedName>
        <fullName evidence="2">Uncharacterized protein</fullName>
    </submittedName>
</protein>
<feature type="region of interest" description="Disordered" evidence="1">
    <location>
        <begin position="1"/>
        <end position="21"/>
    </location>
</feature>
<accession>A0ABY3X1I1</accession>
<dbReference type="EMBL" id="CP071872">
    <property type="protein sequence ID" value="UNM16917.1"/>
    <property type="molecule type" value="Genomic_DNA"/>
</dbReference>
<proteinExistence type="predicted"/>